<evidence type="ECO:0000313" key="2">
    <source>
        <dbReference type="WBParaSite" id="ACRNAN_scaffold9857.g24201.t1"/>
    </source>
</evidence>
<protein>
    <submittedName>
        <fullName evidence="2">Uncharacterized protein</fullName>
    </submittedName>
</protein>
<dbReference type="AlphaFoldDB" id="A0A914ESC9"/>
<proteinExistence type="predicted"/>
<keyword evidence="1" id="KW-1185">Reference proteome</keyword>
<evidence type="ECO:0000313" key="1">
    <source>
        <dbReference type="Proteomes" id="UP000887540"/>
    </source>
</evidence>
<name>A0A914ESC9_9BILA</name>
<dbReference type="Proteomes" id="UP000887540">
    <property type="component" value="Unplaced"/>
</dbReference>
<accession>A0A914ESC9</accession>
<sequence>MASIGLNTLLQTLGEVIHRTIDNILRYVVPGLRQTLFNASIDWWGFEHASASRMLQMLYRVFKSMLKAPPVNQCIEKEFDEGLEQHMSRCYRPCGG</sequence>
<organism evidence="1 2">
    <name type="scientific">Acrobeloides nanus</name>
    <dbReference type="NCBI Taxonomy" id="290746"/>
    <lineage>
        <taxon>Eukaryota</taxon>
        <taxon>Metazoa</taxon>
        <taxon>Ecdysozoa</taxon>
        <taxon>Nematoda</taxon>
        <taxon>Chromadorea</taxon>
        <taxon>Rhabditida</taxon>
        <taxon>Tylenchina</taxon>
        <taxon>Cephalobomorpha</taxon>
        <taxon>Cephaloboidea</taxon>
        <taxon>Cephalobidae</taxon>
        <taxon>Acrobeloides</taxon>
    </lineage>
</organism>
<reference evidence="2" key="1">
    <citation type="submission" date="2022-11" db="UniProtKB">
        <authorList>
            <consortium name="WormBaseParasite"/>
        </authorList>
    </citation>
    <scope>IDENTIFICATION</scope>
</reference>
<dbReference type="WBParaSite" id="ACRNAN_scaffold9857.g24201.t1">
    <property type="protein sequence ID" value="ACRNAN_scaffold9857.g24201.t1"/>
    <property type="gene ID" value="ACRNAN_scaffold9857.g24201"/>
</dbReference>